<organism evidence="2 3">
    <name type="scientific">Clostridium thailandense</name>
    <dbReference type="NCBI Taxonomy" id="2794346"/>
    <lineage>
        <taxon>Bacteria</taxon>
        <taxon>Bacillati</taxon>
        <taxon>Bacillota</taxon>
        <taxon>Clostridia</taxon>
        <taxon>Eubacteriales</taxon>
        <taxon>Clostridiaceae</taxon>
        <taxon>Clostridium</taxon>
    </lineage>
</organism>
<dbReference type="PANTHER" id="PTHR30032">
    <property type="entry name" value="N-ACETYLMURAMOYL-L-ALANINE AMIDASE-RELATED"/>
    <property type="match status" value="1"/>
</dbReference>
<sequence length="224" mass="24193">MPILLTDKDTFSEDTKKFLSDNSIEKAYIIGGSGVISDNVAKNYPSPERVWGIDRYETNLNVINRFNGTEANKVYVASGENFPDALSGAALAGKDSSFIVLTSTSPEKAARSLVYNVSKKTPDTNNVIILGGTGVVSDNVVKQLTTKDLDFTGNVINGGTVIYDNGNTYYYNVKKAAFNQLSTNGTVKKVAETSAKALNVVGNTAYYVKNFSAEIPTGRQLYLL</sequence>
<comment type="caution">
    <text evidence="2">The sequence shown here is derived from an EMBL/GenBank/DDBJ whole genome shotgun (WGS) entry which is preliminary data.</text>
</comment>
<accession>A0A949WPM2</accession>
<name>A0A949WPM2_9CLOT</name>
<dbReference type="InterPro" id="IPR007253">
    <property type="entry name" value="Cell_wall-bd_2"/>
</dbReference>
<evidence type="ECO:0000259" key="1">
    <source>
        <dbReference type="Pfam" id="PF16472"/>
    </source>
</evidence>
<feature type="domain" description="Prolow-density lipoprotein receptor-related protein 1-like beta-propeller" evidence="1">
    <location>
        <begin position="152"/>
        <end position="210"/>
    </location>
</feature>
<dbReference type="Pfam" id="PF16472">
    <property type="entry name" value="DUF5050"/>
    <property type="match status" value="1"/>
</dbReference>
<evidence type="ECO:0000313" key="3">
    <source>
        <dbReference type="Proteomes" id="UP000694308"/>
    </source>
</evidence>
<protein>
    <submittedName>
        <fullName evidence="2">Cell wall-binding repeat-containing protein</fullName>
    </submittedName>
</protein>
<dbReference type="Pfam" id="PF04122">
    <property type="entry name" value="CW_binding_2"/>
    <property type="match status" value="2"/>
</dbReference>
<keyword evidence="3" id="KW-1185">Reference proteome</keyword>
<dbReference type="Proteomes" id="UP000694308">
    <property type="component" value="Unassembled WGS sequence"/>
</dbReference>
<proteinExistence type="predicted"/>
<reference evidence="2" key="1">
    <citation type="submission" date="2020-12" db="EMBL/GenBank/DDBJ databases">
        <title>Clostridium thailandense sp. nov., a novel acetogenic bacterium isolated from peat land soil in Thailand.</title>
        <authorList>
            <person name="Chaikitkaew S."/>
            <person name="Birkeland N.K."/>
        </authorList>
    </citation>
    <scope>NUCLEOTIDE SEQUENCE</scope>
    <source>
        <strain evidence="2">PL3</strain>
    </source>
</reference>
<dbReference type="PANTHER" id="PTHR30032:SF8">
    <property type="entry name" value="GERMINATION-SPECIFIC N-ACETYLMURAMOYL-L-ALANINE AMIDASE"/>
    <property type="match status" value="1"/>
</dbReference>
<evidence type="ECO:0000313" key="2">
    <source>
        <dbReference type="EMBL" id="MBV7271460.1"/>
    </source>
</evidence>
<dbReference type="AlphaFoldDB" id="A0A949WPM2"/>
<gene>
    <name evidence="2" type="ORF">I6U48_00810</name>
</gene>
<dbReference type="InterPro" id="IPR032485">
    <property type="entry name" value="LRP1-like_beta_prop"/>
</dbReference>
<dbReference type="InterPro" id="IPR051922">
    <property type="entry name" value="Bact_Sporulation_Assoc"/>
</dbReference>
<dbReference type="EMBL" id="JAEEGC010000004">
    <property type="protein sequence ID" value="MBV7271460.1"/>
    <property type="molecule type" value="Genomic_DNA"/>
</dbReference>